<dbReference type="PANTHER" id="PTHR42646:SF2">
    <property type="entry name" value="5'-3' EXONUCLEASE FAMILY PROTEIN"/>
    <property type="match status" value="1"/>
</dbReference>
<dbReference type="GO" id="GO:0033567">
    <property type="term" value="P:DNA replication, Okazaki fragment processing"/>
    <property type="evidence" value="ECO:0007669"/>
    <property type="project" value="InterPro"/>
</dbReference>
<gene>
    <name evidence="1" type="ORF">SSEM1_gp59</name>
</gene>
<sequence length="335" mass="37580">MIKKKKVLLLVDGDMVAFSHAAAEEYGKEPEDISFAKIQMSMESKMDFMMKRIGATETVTLISGDSNMRHIICPAYKANRDGVWRPENLRNAKATLMTSYDGLKCDYLEADDLIGIMCRNKVELEMGKRGNIKSIKTVRPLTKDDYDEVWVASLDKDLKQIGGREGGPVIKHYRWETGNTGEKIEIVSGFGELRCIIKDNGKTKKKEIKGNGPKFFLWQCLTGDSTDGVMGCGISETKIFKSGAKCGQEYQKRVGVGAVEAFELLDKIDNYADGLKAVATQYVMRFADGWQEQLLINGRLLYMSNTVAEGNKVRLWHHKGVVEYFDLNSKQIVSA</sequence>
<dbReference type="Proteomes" id="UP000502959">
    <property type="component" value="Segment"/>
</dbReference>
<dbReference type="PANTHER" id="PTHR42646">
    <property type="entry name" value="FLAP ENDONUCLEASE XNI"/>
    <property type="match status" value="1"/>
</dbReference>
<dbReference type="InterPro" id="IPR038969">
    <property type="entry name" value="FEN"/>
</dbReference>
<keyword evidence="2" id="KW-1185">Reference proteome</keyword>
<evidence type="ECO:0000313" key="2">
    <source>
        <dbReference type="Proteomes" id="UP000502959"/>
    </source>
</evidence>
<dbReference type="GO" id="GO:0017108">
    <property type="term" value="F:5'-flap endonuclease activity"/>
    <property type="evidence" value="ECO:0007669"/>
    <property type="project" value="InterPro"/>
</dbReference>
<accession>A0A6H0D8B2</accession>
<reference evidence="1 2" key="1">
    <citation type="submission" date="2020-03" db="EMBL/GenBank/DDBJ databases">
        <title>Complete genome sequence of Pantoea agglomerans bacteriophage vB_PagM_SSEM1.</title>
        <authorList>
            <person name="Truncaite L."/>
            <person name="Alijosius L."/>
            <person name="Petrauskaite E."/>
            <person name="Simoliunas E."/>
        </authorList>
    </citation>
    <scope>NUCLEOTIDE SEQUENCE [LARGE SCALE GENOMIC DNA]</scope>
</reference>
<organism evidence="1 2">
    <name type="scientific">Pantoea phage vB_PagM_SSEM1</name>
    <dbReference type="NCBI Taxonomy" id="2721760"/>
    <lineage>
        <taxon>Viruses</taxon>
        <taxon>Duplodnaviria</taxon>
        <taxon>Heunggongvirae</taxon>
        <taxon>Uroviricota</taxon>
        <taxon>Caudoviricetes</taxon>
        <taxon>Chaseviridae</taxon>
        <taxon>Cleopatravirinae</taxon>
        <taxon>Loessnervirus</taxon>
        <taxon>Loessnervirus SSEM1</taxon>
    </lineage>
</organism>
<dbReference type="EMBL" id="MT230534">
    <property type="protein sequence ID" value="QIS79304.1"/>
    <property type="molecule type" value="Genomic_DNA"/>
</dbReference>
<dbReference type="InterPro" id="IPR029060">
    <property type="entry name" value="PIN-like_dom_sf"/>
</dbReference>
<evidence type="ECO:0000313" key="1">
    <source>
        <dbReference type="EMBL" id="QIS79304.1"/>
    </source>
</evidence>
<name>A0A6H0D8B2_9CAUD</name>
<proteinExistence type="predicted"/>
<dbReference type="Gene3D" id="3.40.50.1010">
    <property type="entry name" value="5'-nuclease"/>
    <property type="match status" value="1"/>
</dbReference>
<protein>
    <submittedName>
        <fullName evidence="1">Exodeoxyribonuclease</fullName>
    </submittedName>
</protein>
<dbReference type="SUPFAM" id="SSF88723">
    <property type="entry name" value="PIN domain-like"/>
    <property type="match status" value="1"/>
</dbReference>